<evidence type="ECO:0000313" key="2">
    <source>
        <dbReference type="Proteomes" id="UP000317243"/>
    </source>
</evidence>
<gene>
    <name evidence="1" type="ORF">KOR42_52230</name>
</gene>
<dbReference type="EMBL" id="SIHI01000073">
    <property type="protein sequence ID" value="TWT35075.1"/>
    <property type="molecule type" value="Genomic_DNA"/>
</dbReference>
<dbReference type="OrthoDB" id="9798180at2"/>
<reference evidence="1 2" key="1">
    <citation type="submission" date="2019-02" db="EMBL/GenBank/DDBJ databases">
        <title>Deep-cultivation of Planctomycetes and their phenomic and genomic characterization uncovers novel biology.</title>
        <authorList>
            <person name="Wiegand S."/>
            <person name="Jogler M."/>
            <person name="Boedeker C."/>
            <person name="Pinto D."/>
            <person name="Vollmers J."/>
            <person name="Rivas-Marin E."/>
            <person name="Kohn T."/>
            <person name="Peeters S.H."/>
            <person name="Heuer A."/>
            <person name="Rast P."/>
            <person name="Oberbeckmann S."/>
            <person name="Bunk B."/>
            <person name="Jeske O."/>
            <person name="Meyerdierks A."/>
            <person name="Storesund J.E."/>
            <person name="Kallscheuer N."/>
            <person name="Luecker S."/>
            <person name="Lage O.M."/>
            <person name="Pohl T."/>
            <person name="Merkel B.J."/>
            <person name="Hornburger P."/>
            <person name="Mueller R.-W."/>
            <person name="Bruemmer F."/>
            <person name="Labrenz M."/>
            <person name="Spormann A.M."/>
            <person name="Op Den Camp H."/>
            <person name="Overmann J."/>
            <person name="Amann R."/>
            <person name="Jetten M.S.M."/>
            <person name="Mascher T."/>
            <person name="Medema M.H."/>
            <person name="Devos D.P."/>
            <person name="Kaster A.-K."/>
            <person name="Ovreas L."/>
            <person name="Rohde M."/>
            <person name="Galperin M.Y."/>
            <person name="Jogler C."/>
        </authorList>
    </citation>
    <scope>NUCLEOTIDE SEQUENCE [LARGE SCALE GENOMIC DNA]</scope>
    <source>
        <strain evidence="1 2">KOR42</strain>
    </source>
</reference>
<evidence type="ECO:0000313" key="1">
    <source>
        <dbReference type="EMBL" id="TWT35075.1"/>
    </source>
</evidence>
<sequence length="234" mass="26251">MLSLMPIAARSGLWSAVFFFVLPIGVLAAEAPLHQCFSIEFFYDSEKNEATELQAKLQEFADQRGGLILHFRDLHDSPEVKTRLDEIAKHFRLADVKLPAVYGMKHIVADVQSPDQLNSRLNEILRMTAYVRYGCPHCAATKAFLAKYGSRYPALEIVYKEVITSQAANQEMQGLVRRYGQRAASLPVIHYCNGLTIGFDRESTTGKKILQTLDYWSRSCASQKKSSASNVNAN</sequence>
<proteinExistence type="predicted"/>
<dbReference type="Gene3D" id="3.40.30.10">
    <property type="entry name" value="Glutaredoxin"/>
    <property type="match status" value="1"/>
</dbReference>
<dbReference type="Proteomes" id="UP000317243">
    <property type="component" value="Unassembled WGS sequence"/>
</dbReference>
<dbReference type="AlphaFoldDB" id="A0A5C5VBS8"/>
<dbReference type="RefSeq" id="WP_146512491.1">
    <property type="nucleotide sequence ID" value="NZ_SIHI01000073.1"/>
</dbReference>
<protein>
    <recommendedName>
        <fullName evidence="3">Glutaredoxin</fullName>
    </recommendedName>
</protein>
<comment type="caution">
    <text evidence="1">The sequence shown here is derived from an EMBL/GenBank/DDBJ whole genome shotgun (WGS) entry which is preliminary data.</text>
</comment>
<keyword evidence="2" id="KW-1185">Reference proteome</keyword>
<dbReference type="SUPFAM" id="SSF52833">
    <property type="entry name" value="Thioredoxin-like"/>
    <property type="match status" value="1"/>
</dbReference>
<dbReference type="InterPro" id="IPR036249">
    <property type="entry name" value="Thioredoxin-like_sf"/>
</dbReference>
<accession>A0A5C5VBS8</accession>
<evidence type="ECO:0008006" key="3">
    <source>
        <dbReference type="Google" id="ProtNLM"/>
    </source>
</evidence>
<organism evidence="1 2">
    <name type="scientific">Thalassoglobus neptunius</name>
    <dbReference type="NCBI Taxonomy" id="1938619"/>
    <lineage>
        <taxon>Bacteria</taxon>
        <taxon>Pseudomonadati</taxon>
        <taxon>Planctomycetota</taxon>
        <taxon>Planctomycetia</taxon>
        <taxon>Planctomycetales</taxon>
        <taxon>Planctomycetaceae</taxon>
        <taxon>Thalassoglobus</taxon>
    </lineage>
</organism>
<name>A0A5C5VBS8_9PLAN</name>